<organism evidence="1 2">
    <name type="scientific">Methanobacterium bryantii</name>
    <dbReference type="NCBI Taxonomy" id="2161"/>
    <lineage>
        <taxon>Archaea</taxon>
        <taxon>Methanobacteriati</taxon>
        <taxon>Methanobacteriota</taxon>
        <taxon>Methanomada group</taxon>
        <taxon>Methanobacteria</taxon>
        <taxon>Methanobacteriales</taxon>
        <taxon>Methanobacteriaceae</taxon>
        <taxon>Methanobacterium</taxon>
    </lineage>
</organism>
<gene>
    <name evidence="1" type="ORF">ASJ80_01345</name>
</gene>
<comment type="caution">
    <text evidence="1">The sequence shown here is derived from an EMBL/GenBank/DDBJ whole genome shotgun (WGS) entry which is preliminary data.</text>
</comment>
<dbReference type="SUPFAM" id="SSF55136">
    <property type="entry name" value="Probable bacterial effector-binding domain"/>
    <property type="match status" value="2"/>
</dbReference>
<evidence type="ECO:0000313" key="2">
    <source>
        <dbReference type="Proteomes" id="UP000217784"/>
    </source>
</evidence>
<reference evidence="1 2" key="1">
    <citation type="journal article" date="2017" name="BMC Genomics">
        <title>Genomic analysis of methanogenic archaea reveals a shift towards energy conservation.</title>
        <authorList>
            <person name="Gilmore S.P."/>
            <person name="Henske J.K."/>
            <person name="Sexton J.A."/>
            <person name="Solomon K.V."/>
            <person name="Seppala S."/>
            <person name="Yoo J.I."/>
            <person name="Huyett L.M."/>
            <person name="Pressman A."/>
            <person name="Cogan J.Z."/>
            <person name="Kivenson V."/>
            <person name="Peng X."/>
            <person name="Tan Y."/>
            <person name="Valentine D.L."/>
            <person name="O'Malley M.A."/>
        </authorList>
    </citation>
    <scope>NUCLEOTIDE SEQUENCE [LARGE SCALE GENOMIC DNA]</scope>
    <source>
        <strain evidence="1 2">M.o.H.</strain>
    </source>
</reference>
<dbReference type="InterPro" id="IPR006917">
    <property type="entry name" value="SOUL_heme-bd"/>
</dbReference>
<dbReference type="Proteomes" id="UP000217784">
    <property type="component" value="Unassembled WGS sequence"/>
</dbReference>
<dbReference type="PANTHER" id="PTHR11220:SF58">
    <property type="entry name" value="SOUL HEME-BINDING FAMILY PROTEIN"/>
    <property type="match status" value="1"/>
</dbReference>
<dbReference type="EMBL" id="LMVM01000037">
    <property type="protein sequence ID" value="PAV03644.1"/>
    <property type="molecule type" value="Genomic_DNA"/>
</dbReference>
<dbReference type="PANTHER" id="PTHR11220">
    <property type="entry name" value="HEME-BINDING PROTEIN-RELATED"/>
    <property type="match status" value="1"/>
</dbReference>
<accession>A0A2A2H2T5</accession>
<evidence type="ECO:0000313" key="1">
    <source>
        <dbReference type="EMBL" id="PAV03644.1"/>
    </source>
</evidence>
<dbReference type="OrthoDB" id="141612at2157"/>
<name>A0A2A2H2T5_METBR</name>
<proteinExistence type="predicted"/>
<dbReference type="Gene3D" id="3.20.80.10">
    <property type="entry name" value="Regulatory factor, effector binding domain"/>
    <property type="match status" value="1"/>
</dbReference>
<dbReference type="AlphaFoldDB" id="A0A2A2H2T5"/>
<dbReference type="InterPro" id="IPR011256">
    <property type="entry name" value="Reg_factor_effector_dom_sf"/>
</dbReference>
<keyword evidence="2" id="KW-1185">Reference proteome</keyword>
<sequence>MTETLAYDVEIKEGNFEIRKYADYILAQVDIGASFDDAVRKGFMILAGYIFGGNRKRSKIAMTAPVVEEEISEKIEMTAPVTTETVSASEKIGMATPVIEEETEANFQRISFAMPSKYTMDTLPEPNDKRIHFKEFKNQKNAVLKFKGRVKEKLAAEKIEELKKWLSKNQIKPKSRFMVAQYNHPAVPGFLRRNEVIVEV</sequence>
<protein>
    <submittedName>
        <fullName evidence="1">SOUL heme-binding protein</fullName>
    </submittedName>
</protein>
<dbReference type="Pfam" id="PF04832">
    <property type="entry name" value="SOUL"/>
    <property type="match status" value="2"/>
</dbReference>
<dbReference type="RefSeq" id="WP_069583883.1">
    <property type="nucleotide sequence ID" value="NZ_LMVM01000037.1"/>
</dbReference>